<dbReference type="InterPro" id="IPR000914">
    <property type="entry name" value="SBP_5_dom"/>
</dbReference>
<organism evidence="6 7">
    <name type="scientific">Candidatus Fimiplasma intestinipullorum</name>
    <dbReference type="NCBI Taxonomy" id="2840825"/>
    <lineage>
        <taxon>Bacteria</taxon>
        <taxon>Bacillati</taxon>
        <taxon>Bacillota</taxon>
        <taxon>Clostridia</taxon>
        <taxon>Eubacteriales</taxon>
        <taxon>Candidatus Fimiplasma</taxon>
    </lineage>
</organism>
<proteinExistence type="inferred from homology"/>
<evidence type="ECO:0000256" key="3">
    <source>
        <dbReference type="ARBA" id="ARBA00022448"/>
    </source>
</evidence>
<dbReference type="GO" id="GO:0042597">
    <property type="term" value="C:periplasmic space"/>
    <property type="evidence" value="ECO:0007669"/>
    <property type="project" value="UniProtKB-ARBA"/>
</dbReference>
<keyword evidence="4" id="KW-0732">Signal</keyword>
<feature type="domain" description="Solute-binding protein family 5" evidence="5">
    <location>
        <begin position="88"/>
        <end position="509"/>
    </location>
</feature>
<dbReference type="PANTHER" id="PTHR30290">
    <property type="entry name" value="PERIPLASMIC BINDING COMPONENT OF ABC TRANSPORTER"/>
    <property type="match status" value="1"/>
</dbReference>
<dbReference type="Gene3D" id="3.90.76.10">
    <property type="entry name" value="Dipeptide-binding Protein, Domain 1"/>
    <property type="match status" value="1"/>
</dbReference>
<dbReference type="Gene3D" id="3.40.190.10">
    <property type="entry name" value="Periplasmic binding protein-like II"/>
    <property type="match status" value="1"/>
</dbReference>
<evidence type="ECO:0000259" key="5">
    <source>
        <dbReference type="Pfam" id="PF00496"/>
    </source>
</evidence>
<evidence type="ECO:0000256" key="4">
    <source>
        <dbReference type="ARBA" id="ARBA00022729"/>
    </source>
</evidence>
<dbReference type="AlphaFoldDB" id="A0A9D1KZP6"/>
<dbReference type="SUPFAM" id="SSF53850">
    <property type="entry name" value="Periplasmic binding protein-like II"/>
    <property type="match status" value="1"/>
</dbReference>
<dbReference type="Proteomes" id="UP000824175">
    <property type="component" value="Unassembled WGS sequence"/>
</dbReference>
<comment type="similarity">
    <text evidence="2">Belongs to the bacterial solute-binding protein 5 family.</text>
</comment>
<protein>
    <submittedName>
        <fullName evidence="6">Peptide ABC transporter substrate-binding protein</fullName>
    </submittedName>
</protein>
<dbReference type="GO" id="GO:0030313">
    <property type="term" value="C:cell envelope"/>
    <property type="evidence" value="ECO:0007669"/>
    <property type="project" value="UniProtKB-SubCell"/>
</dbReference>
<comment type="caution">
    <text evidence="6">The sequence shown here is derived from an EMBL/GenBank/DDBJ whole genome shotgun (WGS) entry which is preliminary data.</text>
</comment>
<dbReference type="InterPro" id="IPR039424">
    <property type="entry name" value="SBP_5"/>
</dbReference>
<dbReference type="Pfam" id="PF00496">
    <property type="entry name" value="SBP_bac_5"/>
    <property type="match status" value="1"/>
</dbReference>
<reference evidence="6" key="1">
    <citation type="submission" date="2020-10" db="EMBL/GenBank/DDBJ databases">
        <authorList>
            <person name="Gilroy R."/>
        </authorList>
    </citation>
    <scope>NUCLEOTIDE SEQUENCE</scope>
    <source>
        <strain evidence="6">CHK195-11698</strain>
    </source>
</reference>
<name>A0A9D1KZP6_9FIRM</name>
<reference evidence="6" key="2">
    <citation type="journal article" date="2021" name="PeerJ">
        <title>Extensive microbial diversity within the chicken gut microbiome revealed by metagenomics and culture.</title>
        <authorList>
            <person name="Gilroy R."/>
            <person name="Ravi A."/>
            <person name="Getino M."/>
            <person name="Pursley I."/>
            <person name="Horton D.L."/>
            <person name="Alikhan N.F."/>
            <person name="Baker D."/>
            <person name="Gharbi K."/>
            <person name="Hall N."/>
            <person name="Watson M."/>
            <person name="Adriaenssens E.M."/>
            <person name="Foster-Nyarko E."/>
            <person name="Jarju S."/>
            <person name="Secka A."/>
            <person name="Antonio M."/>
            <person name="Oren A."/>
            <person name="Chaudhuri R.R."/>
            <person name="La Ragione R."/>
            <person name="Hildebrand F."/>
            <person name="Pallen M.J."/>
        </authorList>
    </citation>
    <scope>NUCLEOTIDE SEQUENCE</scope>
    <source>
        <strain evidence="6">CHK195-11698</strain>
    </source>
</reference>
<dbReference type="PIRSF" id="PIRSF002741">
    <property type="entry name" value="MppA"/>
    <property type="match status" value="1"/>
</dbReference>
<dbReference type="EMBL" id="DVMJ01000058">
    <property type="protein sequence ID" value="HIU13798.1"/>
    <property type="molecule type" value="Genomic_DNA"/>
</dbReference>
<sequence length="625" mass="70594">MSKGNNSKTMKAKMISAVMAGTLVMTACGDSSSTGYSQTFDPKHLVDYILIGSDFSTLNYLTTYIANDLRVTNNLVSGLLRTDNYGETVGQLAESWEHNEDNSIWTFKLREGVQWVTRDGTPYAEITADDFVYGIEYILDPENVSMNTEMVFLLEGAQEYYEAKERGENPDFSTVGVKAIDKYTVQYTMADGGKPYFESASMYSAFKPANRQYIESLPESNGIPGPRTYGTTPDLLLYCGPYIMTEYEADSSKTLTKNQAYWNPDEVTFDDVTILAIKDSETALEYFERGELSYAPLSTTQYTAEAEKGNEYLVQTSLSTSSYGLLMNNSSTISDDANAAINNENFRKSIYYGLDSDEYNVLTVPTNVEEVRSFAFTARGFLYTSDGRDYTTLGELGKWQTYPYNAETANEYKQKAIEELTAQGVSFPIELTYAIKSGNELESQQITTLKSLLEETLGTDYVTINITEYSNSWYTDVRDKGAWNLWIRGWGPDYKDPINVLNTMTTTSGQINDISSPTTAVTHFDIPEFDALVAEANAETVDLDRRYELFANAEAYLIEHAYFIPMYITGGTYEVTSINRYSKIYNNTTTYIGWEAKDHAITAEEMEGYRQEWLEKRRELGYQDE</sequence>
<evidence type="ECO:0000256" key="1">
    <source>
        <dbReference type="ARBA" id="ARBA00004196"/>
    </source>
</evidence>
<dbReference type="PROSITE" id="PS51257">
    <property type="entry name" value="PROKAR_LIPOPROTEIN"/>
    <property type="match status" value="1"/>
</dbReference>
<comment type="subcellular location">
    <subcellularLocation>
        <location evidence="1">Cell envelope</location>
    </subcellularLocation>
</comment>
<evidence type="ECO:0000313" key="6">
    <source>
        <dbReference type="EMBL" id="HIU13798.1"/>
    </source>
</evidence>
<evidence type="ECO:0000256" key="2">
    <source>
        <dbReference type="ARBA" id="ARBA00005695"/>
    </source>
</evidence>
<evidence type="ECO:0000313" key="7">
    <source>
        <dbReference type="Proteomes" id="UP000824175"/>
    </source>
</evidence>
<dbReference type="InterPro" id="IPR030678">
    <property type="entry name" value="Peptide/Ni-bd"/>
</dbReference>
<gene>
    <name evidence="6" type="ORF">IAD15_06980</name>
</gene>
<dbReference type="Gene3D" id="3.10.105.10">
    <property type="entry name" value="Dipeptide-binding Protein, Domain 3"/>
    <property type="match status" value="1"/>
</dbReference>
<dbReference type="CDD" id="cd08504">
    <property type="entry name" value="PBP2_OppA"/>
    <property type="match status" value="1"/>
</dbReference>
<keyword evidence="3" id="KW-0813">Transport</keyword>
<accession>A0A9D1KZP6</accession>
<dbReference type="GO" id="GO:0043190">
    <property type="term" value="C:ATP-binding cassette (ABC) transporter complex"/>
    <property type="evidence" value="ECO:0007669"/>
    <property type="project" value="InterPro"/>
</dbReference>
<dbReference type="GO" id="GO:0015833">
    <property type="term" value="P:peptide transport"/>
    <property type="evidence" value="ECO:0007669"/>
    <property type="project" value="TreeGrafter"/>
</dbReference>
<dbReference type="PANTHER" id="PTHR30290:SF10">
    <property type="entry name" value="PERIPLASMIC OLIGOPEPTIDE-BINDING PROTEIN-RELATED"/>
    <property type="match status" value="1"/>
</dbReference>
<dbReference type="GO" id="GO:1904680">
    <property type="term" value="F:peptide transmembrane transporter activity"/>
    <property type="evidence" value="ECO:0007669"/>
    <property type="project" value="TreeGrafter"/>
</dbReference>